<dbReference type="GO" id="GO:0003984">
    <property type="term" value="F:acetolactate synthase activity"/>
    <property type="evidence" value="ECO:0007669"/>
    <property type="project" value="UniProtKB-UniRule"/>
</dbReference>
<dbReference type="Gene3D" id="3.30.70.1150">
    <property type="entry name" value="ACT-like. Chain A, domain 2"/>
    <property type="match status" value="1"/>
</dbReference>
<dbReference type="EC" id="2.2.1.6" evidence="8"/>
<evidence type="ECO:0000256" key="6">
    <source>
        <dbReference type="ARBA" id="ARBA00023304"/>
    </source>
</evidence>
<organism evidence="10 11">
    <name type="scientific">Trueperella bernardiae</name>
    <dbReference type="NCBI Taxonomy" id="59561"/>
    <lineage>
        <taxon>Bacteria</taxon>
        <taxon>Bacillati</taxon>
        <taxon>Actinomycetota</taxon>
        <taxon>Actinomycetes</taxon>
        <taxon>Actinomycetales</taxon>
        <taxon>Actinomycetaceae</taxon>
        <taxon>Trueperella</taxon>
    </lineage>
</organism>
<protein>
    <recommendedName>
        <fullName evidence="8">Acetolactate synthase small subunit</fullName>
        <shortName evidence="8">AHAS</shortName>
        <shortName evidence="8">ALS</shortName>
        <ecNumber evidence="8">2.2.1.6</ecNumber>
    </recommendedName>
    <alternativeName>
        <fullName evidence="8">Acetohydroxy-acid synthase small subunit</fullName>
    </alternativeName>
</protein>
<evidence type="ECO:0000256" key="8">
    <source>
        <dbReference type="RuleBase" id="RU368092"/>
    </source>
</evidence>
<dbReference type="STRING" id="59561.AQZ59_01683"/>
<dbReference type="Pfam" id="PF22629">
    <property type="entry name" value="ACT_AHAS_ss"/>
    <property type="match status" value="1"/>
</dbReference>
<dbReference type="Gene3D" id="3.30.70.260">
    <property type="match status" value="1"/>
</dbReference>
<dbReference type="PANTHER" id="PTHR30239:SF0">
    <property type="entry name" value="ACETOLACTATE SYNTHASE SMALL SUBUNIT 1, CHLOROPLASTIC"/>
    <property type="match status" value="1"/>
</dbReference>
<dbReference type="NCBIfam" id="TIGR00119">
    <property type="entry name" value="acolac_sm"/>
    <property type="match status" value="1"/>
</dbReference>
<name>A0A0W1KIV3_9ACTO</name>
<dbReference type="InterPro" id="IPR054480">
    <property type="entry name" value="AHAS_small-like_ACT"/>
</dbReference>
<keyword evidence="5 8" id="KW-0028">Amino-acid biosynthesis</keyword>
<comment type="subunit">
    <text evidence="4 8">Dimer of large and small chains.</text>
</comment>
<proteinExistence type="inferred from homology"/>
<dbReference type="GO" id="GO:0005829">
    <property type="term" value="C:cytosol"/>
    <property type="evidence" value="ECO:0007669"/>
    <property type="project" value="TreeGrafter"/>
</dbReference>
<evidence type="ECO:0000259" key="9">
    <source>
        <dbReference type="PROSITE" id="PS51671"/>
    </source>
</evidence>
<evidence type="ECO:0000256" key="2">
    <source>
        <dbReference type="ARBA" id="ARBA00005025"/>
    </source>
</evidence>
<dbReference type="InterPro" id="IPR027271">
    <property type="entry name" value="Acetolactate_synth/TF_NikR_C"/>
</dbReference>
<keyword evidence="8 10" id="KW-0808">Transferase</keyword>
<evidence type="ECO:0000313" key="10">
    <source>
        <dbReference type="EMBL" id="KTF03436.1"/>
    </source>
</evidence>
<dbReference type="GO" id="GO:0009097">
    <property type="term" value="P:isoleucine biosynthetic process"/>
    <property type="evidence" value="ECO:0007669"/>
    <property type="project" value="UniProtKB-UniRule"/>
</dbReference>
<dbReference type="AlphaFoldDB" id="A0A0W1KIV3"/>
<dbReference type="Proteomes" id="UP000054404">
    <property type="component" value="Unassembled WGS sequence"/>
</dbReference>
<comment type="catalytic activity">
    <reaction evidence="7 8">
        <text>2 pyruvate + H(+) = (2S)-2-acetolactate + CO2</text>
        <dbReference type="Rhea" id="RHEA:25249"/>
        <dbReference type="ChEBI" id="CHEBI:15361"/>
        <dbReference type="ChEBI" id="CHEBI:15378"/>
        <dbReference type="ChEBI" id="CHEBI:16526"/>
        <dbReference type="ChEBI" id="CHEBI:58476"/>
        <dbReference type="EC" id="2.2.1.6"/>
    </reaction>
</comment>
<comment type="pathway">
    <text evidence="1 8">Amino-acid biosynthesis; L-isoleucine biosynthesis; L-isoleucine from 2-oxobutanoate: step 1/4.</text>
</comment>
<comment type="pathway">
    <text evidence="2 8">Amino-acid biosynthesis; L-valine biosynthesis; L-valine from pyruvate: step 1/4.</text>
</comment>
<gene>
    <name evidence="10" type="primary">ilvH</name>
    <name evidence="10" type="ORF">AQZ59_01683</name>
</gene>
<evidence type="ECO:0000256" key="7">
    <source>
        <dbReference type="ARBA" id="ARBA00048670"/>
    </source>
</evidence>
<evidence type="ECO:0000256" key="5">
    <source>
        <dbReference type="ARBA" id="ARBA00022605"/>
    </source>
</evidence>
<dbReference type="FunFam" id="3.30.70.260:FF:000001">
    <property type="entry name" value="Acetolactate synthase, small subunit"/>
    <property type="match status" value="1"/>
</dbReference>
<dbReference type="CDD" id="cd04878">
    <property type="entry name" value="ACT_AHAS"/>
    <property type="match status" value="1"/>
</dbReference>
<evidence type="ECO:0000313" key="11">
    <source>
        <dbReference type="Proteomes" id="UP000054404"/>
    </source>
</evidence>
<dbReference type="InterPro" id="IPR004789">
    <property type="entry name" value="Acetalactate_synth_ssu"/>
</dbReference>
<dbReference type="InterPro" id="IPR019455">
    <property type="entry name" value="Acetolactate_synth_ssu_C"/>
</dbReference>
<dbReference type="PATRIC" id="fig|59561.3.peg.1676"/>
<dbReference type="GO" id="GO:1990610">
    <property type="term" value="F:acetolactate synthase regulator activity"/>
    <property type="evidence" value="ECO:0007669"/>
    <property type="project" value="UniProtKB-UniRule"/>
</dbReference>
<dbReference type="PROSITE" id="PS51671">
    <property type="entry name" value="ACT"/>
    <property type="match status" value="1"/>
</dbReference>
<dbReference type="GO" id="GO:0009099">
    <property type="term" value="P:L-valine biosynthetic process"/>
    <property type="evidence" value="ECO:0007669"/>
    <property type="project" value="UniProtKB-UniRule"/>
</dbReference>
<keyword evidence="11" id="KW-1185">Reference proteome</keyword>
<dbReference type="UniPathway" id="UPA00049">
    <property type="reaction ID" value="UER00059"/>
</dbReference>
<reference evidence="10 11" key="1">
    <citation type="submission" date="2015-11" db="EMBL/GenBank/DDBJ databases">
        <title>Draft Genome Sequence of the Type Strain Trueperella bernardiae LCDC 89-0504T, Isolated from Blood Culture.</title>
        <authorList>
            <person name="Bernier A.-M."/>
            <person name="Bernard K."/>
        </authorList>
    </citation>
    <scope>NUCLEOTIDE SEQUENCE [LARGE SCALE GENOMIC DNA]</scope>
    <source>
        <strain evidence="10 11">LCDC 89-0504</strain>
    </source>
</reference>
<dbReference type="OrthoDB" id="9787365at2"/>
<dbReference type="UniPathway" id="UPA00047">
    <property type="reaction ID" value="UER00055"/>
</dbReference>
<dbReference type="NCBIfam" id="NF008864">
    <property type="entry name" value="PRK11895.1"/>
    <property type="match status" value="1"/>
</dbReference>
<dbReference type="RefSeq" id="WP_062614195.1">
    <property type="nucleotide sequence ID" value="NZ_CALTZF010000013.1"/>
</dbReference>
<dbReference type="InterPro" id="IPR039557">
    <property type="entry name" value="AHAS_ACT"/>
</dbReference>
<dbReference type="SUPFAM" id="SSF55021">
    <property type="entry name" value="ACT-like"/>
    <property type="match status" value="2"/>
</dbReference>
<accession>A0A0W1KIV3</accession>
<evidence type="ECO:0000256" key="4">
    <source>
        <dbReference type="ARBA" id="ARBA00011744"/>
    </source>
</evidence>
<dbReference type="InterPro" id="IPR002912">
    <property type="entry name" value="ACT_dom"/>
</dbReference>
<sequence>MISHRRTLSVLVENKPGVLARVSGLFARRAFNIHSLAVGPTEDPELSRITLVVDTSEVSFDQITKQLNKLINVIKISELERDLSVQRKLVLIKVRADDSSRTNVIQVVELFRAKIVDVVPDAVTIEATGSDDKINALLSALEPYGVKEIVQSGSVAISRGSRSMTEVVKAERKQLRGA</sequence>
<comment type="caution">
    <text evidence="10">The sequence shown here is derived from an EMBL/GenBank/DDBJ whole genome shotgun (WGS) entry which is preliminary data.</text>
</comment>
<evidence type="ECO:0000256" key="3">
    <source>
        <dbReference type="ARBA" id="ARBA00006341"/>
    </source>
</evidence>
<dbReference type="FunFam" id="3.30.70.1150:FF:000001">
    <property type="entry name" value="Acetolactate synthase small subunit"/>
    <property type="match status" value="1"/>
</dbReference>
<dbReference type="PANTHER" id="PTHR30239">
    <property type="entry name" value="ACETOLACTATE SYNTHASE SMALL SUBUNIT"/>
    <property type="match status" value="1"/>
</dbReference>
<dbReference type="InterPro" id="IPR045865">
    <property type="entry name" value="ACT-like_dom_sf"/>
</dbReference>
<comment type="function">
    <text evidence="8">Catalyzes the conversion of 2 pyruvate molecules into acetolactate in the first common step of the biosynthetic pathway of the branched-amino acids such as leucine, isoleucine, and valine.</text>
</comment>
<feature type="domain" description="ACT" evidence="9">
    <location>
        <begin position="7"/>
        <end position="81"/>
    </location>
</feature>
<dbReference type="Pfam" id="PF10369">
    <property type="entry name" value="ALS_ss_C"/>
    <property type="match status" value="1"/>
</dbReference>
<dbReference type="EMBL" id="LNIZ01000010">
    <property type="protein sequence ID" value="KTF03436.1"/>
    <property type="molecule type" value="Genomic_DNA"/>
</dbReference>
<comment type="similarity">
    <text evidence="3 8">Belongs to the acetolactate synthase small subunit family.</text>
</comment>
<evidence type="ECO:0000256" key="1">
    <source>
        <dbReference type="ARBA" id="ARBA00004974"/>
    </source>
</evidence>
<keyword evidence="6 8" id="KW-0100">Branched-chain amino acid biosynthesis</keyword>